<dbReference type="PATRIC" id="fig|1629.5.peg.526"/>
<keyword evidence="2" id="KW-1185">Reference proteome</keyword>
<protein>
    <submittedName>
        <fullName evidence="1">Uncharacterized protein</fullName>
    </submittedName>
</protein>
<proteinExistence type="predicted"/>
<evidence type="ECO:0000313" key="1">
    <source>
        <dbReference type="EMBL" id="KRN47244.1"/>
    </source>
</evidence>
<comment type="caution">
    <text evidence="1">The sequence shown here is derived from an EMBL/GenBank/DDBJ whole genome shotgun (WGS) entry which is preliminary data.</text>
</comment>
<organism evidence="1 2">
    <name type="scientific">Weissella viridescens</name>
    <name type="common">Lactobacillus viridescens</name>
    <dbReference type="NCBI Taxonomy" id="1629"/>
    <lineage>
        <taxon>Bacteria</taxon>
        <taxon>Bacillati</taxon>
        <taxon>Bacillota</taxon>
        <taxon>Bacilli</taxon>
        <taxon>Lactobacillales</taxon>
        <taxon>Lactobacillaceae</taxon>
        <taxon>Weissella</taxon>
    </lineage>
</organism>
<name>A0A0R2HAZ3_WEIVI</name>
<dbReference type="AlphaFoldDB" id="A0A0R2HAZ3"/>
<dbReference type="EMBL" id="JQBM01000001">
    <property type="protein sequence ID" value="KRN47244.1"/>
    <property type="molecule type" value="Genomic_DNA"/>
</dbReference>
<dbReference type="RefSeq" id="WP_057744598.1">
    <property type="nucleotide sequence ID" value="NZ_BJLU01000009.1"/>
</dbReference>
<reference evidence="1 2" key="1">
    <citation type="journal article" date="2015" name="Genome Announc.">
        <title>Expanding the biotechnology potential of lactobacilli through comparative genomics of 213 strains and associated genera.</title>
        <authorList>
            <person name="Sun Z."/>
            <person name="Harris H.M."/>
            <person name="McCann A."/>
            <person name="Guo C."/>
            <person name="Argimon S."/>
            <person name="Zhang W."/>
            <person name="Yang X."/>
            <person name="Jeffery I.B."/>
            <person name="Cooney J.C."/>
            <person name="Kagawa T.F."/>
            <person name="Liu W."/>
            <person name="Song Y."/>
            <person name="Salvetti E."/>
            <person name="Wrobel A."/>
            <person name="Rasinkangas P."/>
            <person name="Parkhill J."/>
            <person name="Rea M.C."/>
            <person name="O'Sullivan O."/>
            <person name="Ritari J."/>
            <person name="Douillard F.P."/>
            <person name="Paul Ross R."/>
            <person name="Yang R."/>
            <person name="Briner A.E."/>
            <person name="Felis G.E."/>
            <person name="de Vos W.M."/>
            <person name="Barrangou R."/>
            <person name="Klaenhammer T.R."/>
            <person name="Caufield P.W."/>
            <person name="Cui Y."/>
            <person name="Zhang H."/>
            <person name="O'Toole P.W."/>
        </authorList>
    </citation>
    <scope>NUCLEOTIDE SEQUENCE [LARGE SCALE GENOMIC DNA]</scope>
    <source>
        <strain evidence="1 2">DSM 20410</strain>
    </source>
</reference>
<evidence type="ECO:0000313" key="2">
    <source>
        <dbReference type="Proteomes" id="UP000051992"/>
    </source>
</evidence>
<gene>
    <name evidence="1" type="ORF">IV50_GL000522</name>
</gene>
<dbReference type="OrthoDB" id="2149744at2"/>
<sequence>MSETITNESFQDLIDDLTVDGPVVGEKKFDIDNFFQLKDPEGQTTEFSHIDILRRADETFWMPLETDRHTITNITDYEIFINKSEKWVTIKDWFDTEEI</sequence>
<accession>A0A0R2HAZ3</accession>
<dbReference type="Proteomes" id="UP000051992">
    <property type="component" value="Unassembled WGS sequence"/>
</dbReference>